<dbReference type="Proteomes" id="UP000748531">
    <property type="component" value="Unassembled WGS sequence"/>
</dbReference>
<keyword evidence="2" id="KW-1185">Reference proteome</keyword>
<dbReference type="EMBL" id="LUCH01002782">
    <property type="protein sequence ID" value="KAF5400985.1"/>
    <property type="molecule type" value="Genomic_DNA"/>
</dbReference>
<gene>
    <name evidence="1" type="ORF">PHET_05514</name>
</gene>
<proteinExistence type="predicted"/>
<evidence type="ECO:0000313" key="1">
    <source>
        <dbReference type="EMBL" id="KAF5400985.1"/>
    </source>
</evidence>
<organism evidence="1 2">
    <name type="scientific">Paragonimus heterotremus</name>
    <dbReference type="NCBI Taxonomy" id="100268"/>
    <lineage>
        <taxon>Eukaryota</taxon>
        <taxon>Metazoa</taxon>
        <taxon>Spiralia</taxon>
        <taxon>Lophotrochozoa</taxon>
        <taxon>Platyhelminthes</taxon>
        <taxon>Trematoda</taxon>
        <taxon>Digenea</taxon>
        <taxon>Plagiorchiida</taxon>
        <taxon>Troglotremata</taxon>
        <taxon>Troglotrematidae</taxon>
        <taxon>Paragonimus</taxon>
    </lineage>
</organism>
<comment type="caution">
    <text evidence="1">The sequence shown here is derived from an EMBL/GenBank/DDBJ whole genome shotgun (WGS) entry which is preliminary data.</text>
</comment>
<dbReference type="AlphaFoldDB" id="A0A8J4T030"/>
<sequence>MHQFGGPAKFSIQQCTVLEQDRGYLVAKEILRIRFGQNHMMAEAHKDEPLDGPRPTDNDSAALVQVAQQMTVCKVTLRQLNYDLDLNSSRTI</sequence>
<name>A0A8J4T030_9TREM</name>
<dbReference type="OrthoDB" id="6283219at2759"/>
<evidence type="ECO:0000313" key="2">
    <source>
        <dbReference type="Proteomes" id="UP000748531"/>
    </source>
</evidence>
<accession>A0A8J4T030</accession>
<protein>
    <submittedName>
        <fullName evidence="1">Uncharacterized protein</fullName>
    </submittedName>
</protein>
<reference evidence="1" key="1">
    <citation type="submission" date="2019-05" db="EMBL/GenBank/DDBJ databases">
        <title>Annotation for the trematode Paragonimus heterotremus.</title>
        <authorList>
            <person name="Choi Y.-J."/>
        </authorList>
    </citation>
    <scope>NUCLEOTIDE SEQUENCE</scope>
    <source>
        <strain evidence="1">LC</strain>
    </source>
</reference>